<sequence>DSNCLPPECLDETIKEAVVDKSIDYWSLGLLTLEIITGKRHYLKEQKSRRLAREYLTGVRPLPTLGETEPKTLKNGSQAYNQYIENFLSRLINLDPKDRMTFKDVLSHPFISGPVDKQEVIRQWKITSDHYSPMDGTRSLYHDMYASQGANPALNEELLLNIIQAIRHVEKDDYPLFAKVPESQLYKNYVGIEASVAIPYDDANWSRDVLDISQRNLYEDEDAKEYNSMFHKRDDVRDSDDEWEDLADARRRKRQVQHDEVNLKSGHPGVDKDYQRFEICFFVKKTWSTKERQIFIAMQFGRWYQRGVIHFVDLIRVVDEIEEVLHKYIFKETRLTDIDRYLPEAVYFASPRREIRFHPEFMADPKTRYLQHIYVDVAVHESQNQTKLRKFEELMDGDPLQIPRGLATYQASVCFQDVDPQEFEELEAHMLGEIKCNGWEFSDFQRQLDATRPETKLYQLLYERRRNWFNHRNDSSNPGQASNQARCEKIWGDFRRDYIFRFCTWADLPHQVDRPEAKKLWGDPFLDKKGRDEAIRNQEISEEDLLEKQLARTLIKQDKDVVEQFKRVEDVDLRQKALEQHKHDFQGQDGYYKLENQLSRGKGATTKKFDPLATPAASGPRKILRRY</sequence>
<protein>
    <submittedName>
        <fullName evidence="2">Protein kinase domain-containing protein</fullName>
    </submittedName>
</protein>
<evidence type="ECO:0000313" key="2">
    <source>
        <dbReference type="WBParaSite" id="ES5_v2.g20970.t1"/>
    </source>
</evidence>
<evidence type="ECO:0000313" key="1">
    <source>
        <dbReference type="Proteomes" id="UP000887579"/>
    </source>
</evidence>
<reference evidence="2" key="1">
    <citation type="submission" date="2022-11" db="UniProtKB">
        <authorList>
            <consortium name="WormBaseParasite"/>
        </authorList>
    </citation>
    <scope>IDENTIFICATION</scope>
</reference>
<name>A0AC34FU51_9BILA</name>
<dbReference type="WBParaSite" id="ES5_v2.g20970.t1">
    <property type="protein sequence ID" value="ES5_v2.g20970.t1"/>
    <property type="gene ID" value="ES5_v2.g20970"/>
</dbReference>
<dbReference type="Proteomes" id="UP000887579">
    <property type="component" value="Unplaced"/>
</dbReference>
<proteinExistence type="predicted"/>
<accession>A0AC34FU51</accession>
<organism evidence="1 2">
    <name type="scientific">Panagrolaimus sp. ES5</name>
    <dbReference type="NCBI Taxonomy" id="591445"/>
    <lineage>
        <taxon>Eukaryota</taxon>
        <taxon>Metazoa</taxon>
        <taxon>Ecdysozoa</taxon>
        <taxon>Nematoda</taxon>
        <taxon>Chromadorea</taxon>
        <taxon>Rhabditida</taxon>
        <taxon>Tylenchina</taxon>
        <taxon>Panagrolaimomorpha</taxon>
        <taxon>Panagrolaimoidea</taxon>
        <taxon>Panagrolaimidae</taxon>
        <taxon>Panagrolaimus</taxon>
    </lineage>
</organism>